<evidence type="ECO:0000313" key="1">
    <source>
        <dbReference type="EMBL" id="CAA3002794.1"/>
    </source>
</evidence>
<dbReference type="EMBL" id="CACTIH010005879">
    <property type="protein sequence ID" value="CAA3002794.1"/>
    <property type="molecule type" value="Genomic_DNA"/>
</dbReference>
<dbReference type="Proteomes" id="UP000594638">
    <property type="component" value="Unassembled WGS sequence"/>
</dbReference>
<dbReference type="PANTHER" id="PTHR37203:SF3">
    <property type="entry name" value="SLR0975 PROTEIN"/>
    <property type="match status" value="1"/>
</dbReference>
<dbReference type="PANTHER" id="PTHR37203">
    <property type="match status" value="1"/>
</dbReference>
<dbReference type="Gramene" id="OE9A002635T1">
    <property type="protein sequence ID" value="OE9A002635C1"/>
    <property type="gene ID" value="OE9A002635"/>
</dbReference>
<dbReference type="AlphaFoldDB" id="A0A8S0TCV0"/>
<accession>A0A8S0TCV0</accession>
<comment type="caution">
    <text evidence="1">The sequence shown here is derived from an EMBL/GenBank/DDBJ whole genome shotgun (WGS) entry which is preliminary data.</text>
</comment>
<dbReference type="OrthoDB" id="1745499at2759"/>
<reference evidence="1 2" key="1">
    <citation type="submission" date="2019-12" db="EMBL/GenBank/DDBJ databases">
        <authorList>
            <person name="Alioto T."/>
            <person name="Alioto T."/>
            <person name="Gomez Garrido J."/>
        </authorList>
    </citation>
    <scope>NUCLEOTIDE SEQUENCE [LARGE SCALE GENOMIC DNA]</scope>
</reference>
<name>A0A8S0TCV0_OLEEU</name>
<protein>
    <submittedName>
        <fullName evidence="1">Uncharacterized protein LOC105640952 isoform X1</fullName>
    </submittedName>
</protein>
<gene>
    <name evidence="1" type="ORF">OLEA9_A002635</name>
</gene>
<keyword evidence="2" id="KW-1185">Reference proteome</keyword>
<evidence type="ECO:0000313" key="2">
    <source>
        <dbReference type="Proteomes" id="UP000594638"/>
    </source>
</evidence>
<sequence length="127" mass="14242">MVHLLHPMMGGILLADVVIQMLGTDYARILRAVYAFARGFKGMFVLPIWKNKAFASWKTRSSRIFPQLRSDKHFFMVLDEPTAECACYRSANLLLCVVGGCRVKVVAACLNGIKEHGCQLLRFVPVP</sequence>
<organism evidence="1 2">
    <name type="scientific">Olea europaea subsp. europaea</name>
    <dbReference type="NCBI Taxonomy" id="158383"/>
    <lineage>
        <taxon>Eukaryota</taxon>
        <taxon>Viridiplantae</taxon>
        <taxon>Streptophyta</taxon>
        <taxon>Embryophyta</taxon>
        <taxon>Tracheophyta</taxon>
        <taxon>Spermatophyta</taxon>
        <taxon>Magnoliopsida</taxon>
        <taxon>eudicotyledons</taxon>
        <taxon>Gunneridae</taxon>
        <taxon>Pentapetalae</taxon>
        <taxon>asterids</taxon>
        <taxon>lamiids</taxon>
        <taxon>Lamiales</taxon>
        <taxon>Oleaceae</taxon>
        <taxon>Oleeae</taxon>
        <taxon>Olea</taxon>
    </lineage>
</organism>
<proteinExistence type="predicted"/>